<accession>A0AAV9VCE9</accession>
<gene>
    <name evidence="2" type="ORF">TWF696_000397</name>
</gene>
<feature type="domain" description="F-box" evidence="1">
    <location>
        <begin position="53"/>
        <end position="103"/>
    </location>
</feature>
<dbReference type="PROSITE" id="PS50181">
    <property type="entry name" value="FBOX"/>
    <property type="match status" value="1"/>
</dbReference>
<dbReference type="SMART" id="SM00256">
    <property type="entry name" value="FBOX"/>
    <property type="match status" value="1"/>
</dbReference>
<evidence type="ECO:0000313" key="3">
    <source>
        <dbReference type="Proteomes" id="UP001375240"/>
    </source>
</evidence>
<proteinExistence type="predicted"/>
<dbReference type="Pfam" id="PF12937">
    <property type="entry name" value="F-box-like"/>
    <property type="match status" value="1"/>
</dbReference>
<name>A0AAV9VCE9_9PEZI</name>
<comment type="caution">
    <text evidence="2">The sequence shown here is derived from an EMBL/GenBank/DDBJ whole genome shotgun (WGS) entry which is preliminary data.</text>
</comment>
<sequence length="303" mass="34561">MLREFRLERILSYLWSCIVNWFRRAIPGPHKAANRTRRFTPRFLKLLRPSPGCDMTAVLPIEIQAHILSYLNVAEHIEVSQTCRLWANILRSKTLLTTRYSDAFMPGLHRFFGSPTTKTWLGCTIDQKGLADIWILFVSDFGTSWKHEPGRRKYFSILDTPLLDDPVFNPPLPFRRLSMETNLPPFASWPALTVASRIDLTAEDASDSESSSMSLRQMFEKLPYEIPDFFLGVGEPDGISRVARIIIVPGNYNFTLIVYHDDGPLPVYRMEEAMKLYNVDTQIDSEPPLVGASILQALSSLAH</sequence>
<reference evidence="2 3" key="1">
    <citation type="submission" date="2019-10" db="EMBL/GenBank/DDBJ databases">
        <authorList>
            <person name="Palmer J.M."/>
        </authorList>
    </citation>
    <scope>NUCLEOTIDE SEQUENCE [LARGE SCALE GENOMIC DNA]</scope>
    <source>
        <strain evidence="2 3">TWF696</strain>
    </source>
</reference>
<organism evidence="2 3">
    <name type="scientific">Orbilia brochopaga</name>
    <dbReference type="NCBI Taxonomy" id="3140254"/>
    <lineage>
        <taxon>Eukaryota</taxon>
        <taxon>Fungi</taxon>
        <taxon>Dikarya</taxon>
        <taxon>Ascomycota</taxon>
        <taxon>Pezizomycotina</taxon>
        <taxon>Orbiliomycetes</taxon>
        <taxon>Orbiliales</taxon>
        <taxon>Orbiliaceae</taxon>
        <taxon>Orbilia</taxon>
    </lineage>
</organism>
<evidence type="ECO:0000259" key="1">
    <source>
        <dbReference type="PROSITE" id="PS50181"/>
    </source>
</evidence>
<dbReference type="Proteomes" id="UP001375240">
    <property type="component" value="Unassembled WGS sequence"/>
</dbReference>
<dbReference type="InterPro" id="IPR001810">
    <property type="entry name" value="F-box_dom"/>
</dbReference>
<dbReference type="AlphaFoldDB" id="A0AAV9VCE9"/>
<dbReference type="Gene3D" id="1.20.1280.50">
    <property type="match status" value="1"/>
</dbReference>
<protein>
    <recommendedName>
        <fullName evidence="1">F-box domain-containing protein</fullName>
    </recommendedName>
</protein>
<evidence type="ECO:0000313" key="2">
    <source>
        <dbReference type="EMBL" id="KAK6359233.1"/>
    </source>
</evidence>
<dbReference type="InterPro" id="IPR036047">
    <property type="entry name" value="F-box-like_dom_sf"/>
</dbReference>
<dbReference type="SUPFAM" id="SSF81383">
    <property type="entry name" value="F-box domain"/>
    <property type="match status" value="1"/>
</dbReference>
<keyword evidence="3" id="KW-1185">Reference proteome</keyword>
<dbReference type="EMBL" id="JAVHNQ010000001">
    <property type="protein sequence ID" value="KAK6359233.1"/>
    <property type="molecule type" value="Genomic_DNA"/>
</dbReference>